<proteinExistence type="predicted"/>
<gene>
    <name evidence="1" type="ORF">AFUS01_LOCUS39580</name>
</gene>
<organism evidence="1 2">
    <name type="scientific">Allacma fusca</name>
    <dbReference type="NCBI Taxonomy" id="39272"/>
    <lineage>
        <taxon>Eukaryota</taxon>
        <taxon>Metazoa</taxon>
        <taxon>Ecdysozoa</taxon>
        <taxon>Arthropoda</taxon>
        <taxon>Hexapoda</taxon>
        <taxon>Collembola</taxon>
        <taxon>Symphypleona</taxon>
        <taxon>Sminthuridae</taxon>
        <taxon>Allacma</taxon>
    </lineage>
</organism>
<keyword evidence="2" id="KW-1185">Reference proteome</keyword>
<reference evidence="1" key="1">
    <citation type="submission" date="2021-06" db="EMBL/GenBank/DDBJ databases">
        <authorList>
            <person name="Hodson N. C."/>
            <person name="Mongue J. A."/>
            <person name="Jaron S. K."/>
        </authorList>
    </citation>
    <scope>NUCLEOTIDE SEQUENCE</scope>
</reference>
<accession>A0A8J2L6W7</accession>
<dbReference type="AlphaFoldDB" id="A0A8J2L6W7"/>
<comment type="caution">
    <text evidence="1">The sequence shown here is derived from an EMBL/GenBank/DDBJ whole genome shotgun (WGS) entry which is preliminary data.</text>
</comment>
<evidence type="ECO:0000313" key="1">
    <source>
        <dbReference type="EMBL" id="CAG7829735.1"/>
    </source>
</evidence>
<sequence length="50" mass="5779">FKRWSSSSPSSFVSLYILRNFFLCRNLIKILSRQWTVNVGYSQALANAHA</sequence>
<dbReference type="EMBL" id="CAJVCH010552673">
    <property type="protein sequence ID" value="CAG7829735.1"/>
    <property type="molecule type" value="Genomic_DNA"/>
</dbReference>
<feature type="non-terminal residue" evidence="1">
    <location>
        <position position="1"/>
    </location>
</feature>
<name>A0A8J2L6W7_9HEXA</name>
<protein>
    <submittedName>
        <fullName evidence="1">Uncharacterized protein</fullName>
    </submittedName>
</protein>
<dbReference type="Proteomes" id="UP000708208">
    <property type="component" value="Unassembled WGS sequence"/>
</dbReference>
<evidence type="ECO:0000313" key="2">
    <source>
        <dbReference type="Proteomes" id="UP000708208"/>
    </source>
</evidence>